<sequence>MKKVVAFLALTVGFTALQAQEKTERQADQYNKWSVELGGGFNKPERPLTEGYYTKNISPFTTDLGVRYMFNNKFGLKADFGYNSFKGNGDGSKDFDSKYYRVDLQAVANLGRIMNFETWTNTFGLLGHAGVGLGRLESDNLVGKDRVGNFIGGITGQIRLSNRVALTGDFSTILNASQDATFDGQAITNSNGFKGVLFNGTIGLNVYLGKHEKHADWTVISNNADVSDLENKVAELKAQVKTISEQKPTVIEKQISAPAAAAPDKDLIKNMINDKYFSVYFDFNKATPAETSTAALDVVLTYLKNNPSANVTLLGYADQVGKSDYNERLSLARANNVKTILEKAGIASSRISVDPKGADTTFAKDSEEARRLARRVTFILR</sequence>
<dbReference type="SUPFAM" id="SSF103088">
    <property type="entry name" value="OmpA-like"/>
    <property type="match status" value="1"/>
</dbReference>
<dbReference type="OrthoDB" id="1522982at2"/>
<dbReference type="PANTHER" id="PTHR30329:SF21">
    <property type="entry name" value="LIPOPROTEIN YIAD-RELATED"/>
    <property type="match status" value="1"/>
</dbReference>
<keyword evidence="2 4" id="KW-0472">Membrane</keyword>
<dbReference type="Pfam" id="PF00691">
    <property type="entry name" value="OmpA"/>
    <property type="match status" value="1"/>
</dbReference>
<evidence type="ECO:0000256" key="5">
    <source>
        <dbReference type="SAM" id="Coils"/>
    </source>
</evidence>
<dbReference type="AlphaFoldDB" id="A0A085ZSY2"/>
<evidence type="ECO:0000256" key="2">
    <source>
        <dbReference type="ARBA" id="ARBA00023136"/>
    </source>
</evidence>
<reference evidence="8 9" key="1">
    <citation type="submission" date="2014-07" db="EMBL/GenBank/DDBJ databases">
        <title>Genome of Flavobacterium reichenbachii LMG 25512.</title>
        <authorList>
            <person name="Stropko S.J."/>
            <person name="Pipes S.E."/>
            <person name="Newman J.D."/>
        </authorList>
    </citation>
    <scope>NUCLEOTIDE SEQUENCE [LARGE SCALE GENOMIC DNA]</scope>
    <source>
        <strain evidence="8 9">LMG 25512</strain>
    </source>
</reference>
<dbReference type="CDD" id="cd07185">
    <property type="entry name" value="OmpA_C-like"/>
    <property type="match status" value="1"/>
</dbReference>
<keyword evidence="8" id="KW-0282">Flagellum</keyword>
<dbReference type="GO" id="GO:0009279">
    <property type="term" value="C:cell outer membrane"/>
    <property type="evidence" value="ECO:0007669"/>
    <property type="project" value="UniProtKB-SubCell"/>
</dbReference>
<dbReference type="InterPro" id="IPR006665">
    <property type="entry name" value="OmpA-like"/>
</dbReference>
<evidence type="ECO:0000256" key="3">
    <source>
        <dbReference type="ARBA" id="ARBA00023237"/>
    </source>
</evidence>
<dbReference type="PANTHER" id="PTHR30329">
    <property type="entry name" value="STATOR ELEMENT OF FLAGELLAR MOTOR COMPLEX"/>
    <property type="match status" value="1"/>
</dbReference>
<proteinExistence type="predicted"/>
<dbReference type="InterPro" id="IPR036737">
    <property type="entry name" value="OmpA-like_sf"/>
</dbReference>
<gene>
    <name evidence="8" type="ORF">IW19_19440</name>
</gene>
<dbReference type="Gene3D" id="3.30.1330.60">
    <property type="entry name" value="OmpA-like domain"/>
    <property type="match status" value="1"/>
</dbReference>
<dbReference type="eggNOG" id="COG2885">
    <property type="taxonomic scope" value="Bacteria"/>
</dbReference>
<feature type="domain" description="OmpA-like" evidence="7">
    <location>
        <begin position="268"/>
        <end position="381"/>
    </location>
</feature>
<keyword evidence="9" id="KW-1185">Reference proteome</keyword>
<organism evidence="8 9">
    <name type="scientific">Flavobacterium reichenbachii</name>
    <dbReference type="NCBI Taxonomy" id="362418"/>
    <lineage>
        <taxon>Bacteria</taxon>
        <taxon>Pseudomonadati</taxon>
        <taxon>Bacteroidota</taxon>
        <taxon>Flavobacteriia</taxon>
        <taxon>Flavobacteriales</taxon>
        <taxon>Flavobacteriaceae</taxon>
        <taxon>Flavobacterium</taxon>
    </lineage>
</organism>
<evidence type="ECO:0000256" key="4">
    <source>
        <dbReference type="PROSITE-ProRule" id="PRU00473"/>
    </source>
</evidence>
<name>A0A085ZSY2_9FLAO</name>
<evidence type="ECO:0000313" key="8">
    <source>
        <dbReference type="EMBL" id="KFF07546.1"/>
    </source>
</evidence>
<keyword evidence="3" id="KW-0998">Cell outer membrane</keyword>
<keyword evidence="8" id="KW-0969">Cilium</keyword>
<feature type="signal peptide" evidence="6">
    <location>
        <begin position="1"/>
        <end position="19"/>
    </location>
</feature>
<dbReference type="RefSeq" id="WP_035687405.1">
    <property type="nucleotide sequence ID" value="NZ_JPRL01000001.1"/>
</dbReference>
<accession>A0A085ZSY2</accession>
<evidence type="ECO:0000259" key="7">
    <source>
        <dbReference type="PROSITE" id="PS51123"/>
    </source>
</evidence>
<dbReference type="STRING" id="362418.IW19_19440"/>
<feature type="coiled-coil region" evidence="5">
    <location>
        <begin position="219"/>
        <end position="246"/>
    </location>
</feature>
<dbReference type="InterPro" id="IPR006664">
    <property type="entry name" value="OMP_bac"/>
</dbReference>
<feature type="chain" id="PRO_5001801769" evidence="6">
    <location>
        <begin position="20"/>
        <end position="381"/>
    </location>
</feature>
<dbReference type="EMBL" id="JPRL01000001">
    <property type="protein sequence ID" value="KFF07546.1"/>
    <property type="molecule type" value="Genomic_DNA"/>
</dbReference>
<comment type="subcellular location">
    <subcellularLocation>
        <location evidence="1">Cell outer membrane</location>
    </subcellularLocation>
</comment>
<protein>
    <submittedName>
        <fullName evidence="8">Flagellar motor protein MotB</fullName>
    </submittedName>
</protein>
<dbReference type="InterPro" id="IPR050330">
    <property type="entry name" value="Bact_OuterMem_StrucFunc"/>
</dbReference>
<evidence type="ECO:0000256" key="1">
    <source>
        <dbReference type="ARBA" id="ARBA00004442"/>
    </source>
</evidence>
<comment type="caution">
    <text evidence="8">The sequence shown here is derived from an EMBL/GenBank/DDBJ whole genome shotgun (WGS) entry which is preliminary data.</text>
</comment>
<dbReference type="PRINTS" id="PR01021">
    <property type="entry name" value="OMPADOMAIN"/>
</dbReference>
<keyword evidence="6" id="KW-0732">Signal</keyword>
<keyword evidence="5" id="KW-0175">Coiled coil</keyword>
<dbReference type="PROSITE" id="PS51123">
    <property type="entry name" value="OMPA_2"/>
    <property type="match status" value="1"/>
</dbReference>
<evidence type="ECO:0000256" key="6">
    <source>
        <dbReference type="SAM" id="SignalP"/>
    </source>
</evidence>
<evidence type="ECO:0000313" key="9">
    <source>
        <dbReference type="Proteomes" id="UP000028715"/>
    </source>
</evidence>
<keyword evidence="8" id="KW-0966">Cell projection</keyword>
<dbReference type="Proteomes" id="UP000028715">
    <property type="component" value="Unassembled WGS sequence"/>
</dbReference>